<dbReference type="InterPro" id="IPR050666">
    <property type="entry name" value="ESRP"/>
</dbReference>
<feature type="compositionally biased region" description="Polar residues" evidence="4">
    <location>
        <begin position="104"/>
        <end position="119"/>
    </location>
</feature>
<evidence type="ECO:0000256" key="4">
    <source>
        <dbReference type="SAM" id="MobiDB-lite"/>
    </source>
</evidence>
<dbReference type="EMBL" id="CAJNOV010006078">
    <property type="protein sequence ID" value="CAF1235400.1"/>
    <property type="molecule type" value="Genomic_DNA"/>
</dbReference>
<dbReference type="InterPro" id="IPR012677">
    <property type="entry name" value="Nucleotide-bd_a/b_plait_sf"/>
</dbReference>
<feature type="region of interest" description="Disordered" evidence="4">
    <location>
        <begin position="93"/>
        <end position="162"/>
    </location>
</feature>
<evidence type="ECO:0000313" key="8">
    <source>
        <dbReference type="Proteomes" id="UP000663855"/>
    </source>
</evidence>
<dbReference type="AlphaFoldDB" id="A0A814YYZ9"/>
<dbReference type="CDD" id="cd12510">
    <property type="entry name" value="RRM1_RBM12_like"/>
    <property type="match status" value="1"/>
</dbReference>
<evidence type="ECO:0000256" key="3">
    <source>
        <dbReference type="PROSITE-ProRule" id="PRU00176"/>
    </source>
</evidence>
<dbReference type="EMBL" id="CAJOBH010199354">
    <property type="protein sequence ID" value="CAF4983297.1"/>
    <property type="molecule type" value="Genomic_DNA"/>
</dbReference>
<reference evidence="6" key="1">
    <citation type="submission" date="2021-02" db="EMBL/GenBank/DDBJ databases">
        <authorList>
            <person name="Nowell W R."/>
        </authorList>
    </citation>
    <scope>NUCLEOTIDE SEQUENCE</scope>
</reference>
<keyword evidence="1" id="KW-0677">Repeat</keyword>
<evidence type="ECO:0000313" key="7">
    <source>
        <dbReference type="EMBL" id="CAF4983297.1"/>
    </source>
</evidence>
<proteinExistence type="predicted"/>
<comment type="caution">
    <text evidence="6">The sequence shown here is derived from an EMBL/GenBank/DDBJ whole genome shotgun (WGS) entry which is preliminary data.</text>
</comment>
<accession>A0A814YYZ9</accession>
<dbReference type="InterPro" id="IPR000504">
    <property type="entry name" value="RRM_dom"/>
</dbReference>
<name>A0A814YYZ9_9BILA</name>
<evidence type="ECO:0000313" key="6">
    <source>
        <dbReference type="EMBL" id="CAF1235400.1"/>
    </source>
</evidence>
<feature type="compositionally biased region" description="Low complexity" evidence="4">
    <location>
        <begin position="131"/>
        <end position="156"/>
    </location>
</feature>
<dbReference type="Proteomes" id="UP000681967">
    <property type="component" value="Unassembled WGS sequence"/>
</dbReference>
<feature type="domain" description="RRM" evidence="5">
    <location>
        <begin position="3"/>
        <end position="76"/>
    </location>
</feature>
<organism evidence="6 8">
    <name type="scientific">Rotaria magnacalcarata</name>
    <dbReference type="NCBI Taxonomy" id="392030"/>
    <lineage>
        <taxon>Eukaryota</taxon>
        <taxon>Metazoa</taxon>
        <taxon>Spiralia</taxon>
        <taxon>Gnathifera</taxon>
        <taxon>Rotifera</taxon>
        <taxon>Eurotatoria</taxon>
        <taxon>Bdelloidea</taxon>
        <taxon>Philodinida</taxon>
        <taxon>Philodinidae</taxon>
        <taxon>Rotaria</taxon>
    </lineage>
</organism>
<dbReference type="PANTHER" id="PTHR13976">
    <property type="entry name" value="HETEROGENEOUS NUCLEAR RIBONUCLEOPROTEIN-RELATED"/>
    <property type="match status" value="1"/>
</dbReference>
<evidence type="ECO:0000259" key="5">
    <source>
        <dbReference type="PROSITE" id="PS50102"/>
    </source>
</evidence>
<protein>
    <recommendedName>
        <fullName evidence="5">RRM domain-containing protein</fullName>
    </recommendedName>
</protein>
<dbReference type="SMART" id="SM00360">
    <property type="entry name" value="RRM"/>
    <property type="match status" value="1"/>
</dbReference>
<feature type="compositionally biased region" description="Low complexity" evidence="4">
    <location>
        <begin position="93"/>
        <end position="103"/>
    </location>
</feature>
<sequence length="162" mass="17748">MSVIIRLENLPWEARSIDIRRFFQGLQIPDGGVHIVGGDRGDAFIAFHTDDDARQAMQKDGGLISNQPVKLFLSSKIEMQNVIAAARSKPPAATAQIQQAQSANVSQQKRSDPLSQQFTHDIDENQHQHQHQQQQQQPAATTATTTTTTTAAADTTNSCTSQ</sequence>
<dbReference type="Proteomes" id="UP000663855">
    <property type="component" value="Unassembled WGS sequence"/>
</dbReference>
<keyword evidence="2 3" id="KW-0694">RNA-binding</keyword>
<dbReference type="InterPro" id="IPR035979">
    <property type="entry name" value="RBD_domain_sf"/>
</dbReference>
<dbReference type="PROSITE" id="PS50102">
    <property type="entry name" value="RRM"/>
    <property type="match status" value="1"/>
</dbReference>
<evidence type="ECO:0000256" key="1">
    <source>
        <dbReference type="ARBA" id="ARBA00022737"/>
    </source>
</evidence>
<dbReference type="Gene3D" id="3.30.70.330">
    <property type="match status" value="1"/>
</dbReference>
<dbReference type="GO" id="GO:0003723">
    <property type="term" value="F:RNA binding"/>
    <property type="evidence" value="ECO:0007669"/>
    <property type="project" value="UniProtKB-UniRule"/>
</dbReference>
<dbReference type="SUPFAM" id="SSF54928">
    <property type="entry name" value="RNA-binding domain, RBD"/>
    <property type="match status" value="1"/>
</dbReference>
<evidence type="ECO:0000256" key="2">
    <source>
        <dbReference type="ARBA" id="ARBA00022884"/>
    </source>
</evidence>
<gene>
    <name evidence="7" type="ORF">BYL167_LOCUS54949</name>
    <name evidence="6" type="ORF">CJN711_LOCUS13714</name>
</gene>